<dbReference type="GO" id="GO:0006260">
    <property type="term" value="P:DNA replication"/>
    <property type="evidence" value="ECO:0007669"/>
    <property type="project" value="InterPro"/>
</dbReference>
<dbReference type="STRING" id="1348612.A0A397GZW9"/>
<dbReference type="EMBL" id="PQFF01000377">
    <property type="protein sequence ID" value="RHZ54573.1"/>
    <property type="molecule type" value="Genomic_DNA"/>
</dbReference>
<evidence type="ECO:0000256" key="1">
    <source>
        <dbReference type="SAM" id="MobiDB-lite"/>
    </source>
</evidence>
<evidence type="ECO:0000259" key="2">
    <source>
        <dbReference type="Pfam" id="PF02399"/>
    </source>
</evidence>
<dbReference type="OrthoDB" id="2373574at2759"/>
<dbReference type="Pfam" id="PF02399">
    <property type="entry name" value="Herpes_ori_bp"/>
    <property type="match status" value="1"/>
</dbReference>
<accession>A0A397GZW9</accession>
<dbReference type="GO" id="GO:0005524">
    <property type="term" value="F:ATP binding"/>
    <property type="evidence" value="ECO:0007669"/>
    <property type="project" value="InterPro"/>
</dbReference>
<reference evidence="3 4" key="1">
    <citation type="submission" date="2018-08" db="EMBL/GenBank/DDBJ databases">
        <title>Genome and evolution of the arbuscular mycorrhizal fungus Diversispora epigaea (formerly Glomus versiforme) and its bacterial endosymbionts.</title>
        <authorList>
            <person name="Sun X."/>
            <person name="Fei Z."/>
            <person name="Harrison M."/>
        </authorList>
    </citation>
    <scope>NUCLEOTIDE SEQUENCE [LARGE SCALE GENOMIC DNA]</scope>
    <source>
        <strain evidence="3 4">IT104</strain>
    </source>
</reference>
<evidence type="ECO:0000313" key="4">
    <source>
        <dbReference type="Proteomes" id="UP000266861"/>
    </source>
</evidence>
<feature type="compositionally biased region" description="Acidic residues" evidence="1">
    <location>
        <begin position="69"/>
        <end position="81"/>
    </location>
</feature>
<gene>
    <name evidence="3" type="ORF">Glove_426g16</name>
</gene>
<comment type="caution">
    <text evidence="3">The sequence shown here is derived from an EMBL/GenBank/DDBJ whole genome shotgun (WGS) entry which is preliminary data.</text>
</comment>
<keyword evidence="4" id="KW-1185">Reference proteome</keyword>
<dbReference type="InterPro" id="IPR003450">
    <property type="entry name" value="Replication_origin-bd"/>
</dbReference>
<sequence>MYIDLVIIVDFKTKEFSDLGYEVACTPTLYNELPEVGYAGKESAYRDSNDYSSNSDKYSDNISECESENCSDYGSDYESDTETNQVGPRCPSYPATTFTKRQEKFDNKFTQKDLLNKIHEIASSLAINMSNNKGSLEDVYLWDYLLPNNGAKRGISLYDAYTREELADKLVIQVEQGEYKKYSVIDEISEVYGLFGIHESIDGQRPLRPVIDIDASSEKMEAENVNARDVFIHICCSFIRALYRILDCNWEDIFEGLVIMTSSDSSKCSYHFIYAPVLLIDHLELKEFTELVYRLTGEKYGKFIDRRLPGRNFNLRLIGSAKKDRVKHIFQFSLDNGWNKLDHARVQPPTSLNIQVRPRILSVENINNRKKIIVGQDALKKYANQVMGTYPDYLGSWDIEEKNSQWYVYFNQKSYLECPICERTHDKDQRKNPAKNKNNTSTSNTYKAESSGFPKTFLKMPSWIKCNELFITLERYEERYVKPLSKENDIYIGSPWETGKTYAMENLNIPENTSLFVVSTRHTYSDTITTRLNLKSYCDIDGSINLREHQRVVCQVESLHRITNKCKCDNGISRTKKCKCIPNPYILALDEIVLVIVQTQTRLSDLSISLINFSELITQAERVIVLDNDLTDLNIEWIKGLRPNRKYSIIHNTYKPQKNKTYRLVSDKETVLVELWGWAKQMSSLSFEKRKSASLICHERRNIQGIVRSLKEEFPNLHIKEYHNKFDPIEND</sequence>
<evidence type="ECO:0000313" key="3">
    <source>
        <dbReference type="EMBL" id="RHZ54573.1"/>
    </source>
</evidence>
<feature type="region of interest" description="Disordered" evidence="1">
    <location>
        <begin position="426"/>
        <end position="447"/>
    </location>
</feature>
<dbReference type="Proteomes" id="UP000266861">
    <property type="component" value="Unassembled WGS sequence"/>
</dbReference>
<proteinExistence type="predicted"/>
<protein>
    <recommendedName>
        <fullName evidence="2">Replication origin-binding protein domain-containing protein</fullName>
    </recommendedName>
</protein>
<feature type="region of interest" description="Disordered" evidence="1">
    <location>
        <begin position="69"/>
        <end position="91"/>
    </location>
</feature>
<feature type="domain" description="Replication origin-binding protein" evidence="2">
    <location>
        <begin position="494"/>
        <end position="655"/>
    </location>
</feature>
<name>A0A397GZW9_9GLOM</name>
<organism evidence="3 4">
    <name type="scientific">Diversispora epigaea</name>
    <dbReference type="NCBI Taxonomy" id="1348612"/>
    <lineage>
        <taxon>Eukaryota</taxon>
        <taxon>Fungi</taxon>
        <taxon>Fungi incertae sedis</taxon>
        <taxon>Mucoromycota</taxon>
        <taxon>Glomeromycotina</taxon>
        <taxon>Glomeromycetes</taxon>
        <taxon>Diversisporales</taxon>
        <taxon>Diversisporaceae</taxon>
        <taxon>Diversispora</taxon>
    </lineage>
</organism>
<dbReference type="AlphaFoldDB" id="A0A397GZW9"/>
<feature type="compositionally biased region" description="Low complexity" evidence="1">
    <location>
        <begin position="435"/>
        <end position="445"/>
    </location>
</feature>
<dbReference type="GO" id="GO:0003688">
    <property type="term" value="F:DNA replication origin binding"/>
    <property type="evidence" value="ECO:0007669"/>
    <property type="project" value="InterPro"/>
</dbReference>